<dbReference type="EMBL" id="MH674343">
    <property type="protein sequence ID" value="AXN53414.1"/>
    <property type="molecule type" value="Genomic_DNA"/>
</dbReference>
<sequence length="1100" mass="120687">MAQAVRYITSTTVKRTTNQYGHFTATDWANTHNLRSPDGGDANTVNLASASGTMNTPGVLVSRGAQFLDIPLNARINWVRAEWRERCTNPTGGHTGRPNIPYKWVALLAVNGGQASSGKTEGNSIPYDYVTRSLTWQRSEIPKVTPEALRSGEVGIHLGFGTNTAGNHGIVRISFKRLVVDYTPPTYSLEASVQQNKKLGENLTYTVKVTNTNNAHNGVAVPVSINLPSGLSYVSQTGNGTYNKNTGKWNAVLSGPNGSATLTLTLKSTSVGKKNITATVDGFGTTLTRSTTILQPVFTITPNIPVSVVSGKDLTFTVSVKVDTDAVTSRNINVAVPSGFTFKSSTGSGSFNSSTGVWNAQFSNKTASRTFVYTAVTVGSHNIKITVSDTSTTATKTVIILSPDLTTPYYRYYELPEEIKNLMSHGKQYTVSVDCMVEDTVLPSIYDGLENFKIAIAVKNPVSGDLEDEILGSRPTELGKYQRIAVSFIYDEGINQVIKLNGQYPEISPTTSSVKYSRFAILEGDNELFEEGLPLFDNPQALIENGDYSNVDLDANLSSGPVKFEDVNFAGREDDPNIIIKGIGVKLDYHATEDMGVTVELQHKDIKVQKSQAVPAGESTTELGGEFDKWGLTDINLPDLSFQLKVSEINGNGSIFQVKNVRLVVYYQYDETGGNHGFIINGEHSRNYNMFLTGLESEAGMQLELDVLELDRHDGQLILGSSIEPKKVTIPFSVVGCSLSECEERLQDAVKWMSNTFDSAKRPIPNVLSFDWNPDKKYKVILEEAVKNDFEDGYLECTAEFLLPEGLAFEEETSLGVGVNDGLKPVSPVITIKTDGNPRILDDSTPAIVLKDSISGAELTIKHAVPAGETLIVDCKNRRIYRPQDEGKVNVELDNLVSLNVATGSMSEKNTNGFMAFEAGSVSCIYSQGRKRHVLRVNVTARDDGWFTSPRITGFKQNTKYIALVYGVLLAKTRLYLNEWGDSGTSQSWADYDRTSYHHQRVQTSLTTTANGNEMSIAHRVIQDGYSGYLDILEVGLVEYDDEIPFWRVDYNTGKVTVLYDLSPEVTLDSTWPVLDVNKQYDFSESEGCVIQKVEYEKGV</sequence>
<dbReference type="Proteomes" id="UP000262397">
    <property type="component" value="Segment"/>
</dbReference>
<keyword evidence="3" id="KW-1185">Reference proteome</keyword>
<dbReference type="NCBIfam" id="TIGR01451">
    <property type="entry name" value="B_ant_repeat"/>
    <property type="match status" value="1"/>
</dbReference>
<reference evidence="2" key="1">
    <citation type="submission" date="2018-07" db="EMBL/GenBank/DDBJ databases">
        <authorList>
            <person name="Quirk P.G."/>
            <person name="Krulwich T.A."/>
        </authorList>
    </citation>
    <scope>NUCLEOTIDE SEQUENCE [LARGE SCALE GENOMIC DNA]</scope>
</reference>
<protein>
    <submittedName>
        <fullName evidence="2">Tail protein</fullName>
    </submittedName>
</protein>
<dbReference type="InterPro" id="IPR047589">
    <property type="entry name" value="DUF11_rpt"/>
</dbReference>
<dbReference type="InterPro" id="IPR001434">
    <property type="entry name" value="OmcB-like_DUF11"/>
</dbReference>
<gene>
    <name evidence="2" type="ORF">Drs3_00033</name>
</gene>
<dbReference type="Gene3D" id="2.40.30.200">
    <property type="match status" value="1"/>
</dbReference>
<name>A0A385AGW6_9CAUD</name>
<evidence type="ECO:0000313" key="3">
    <source>
        <dbReference type="Proteomes" id="UP000262397"/>
    </source>
</evidence>
<evidence type="ECO:0000259" key="1">
    <source>
        <dbReference type="Pfam" id="PF01345"/>
    </source>
</evidence>
<feature type="domain" description="DUF11" evidence="1">
    <location>
        <begin position="195"/>
        <end position="282"/>
    </location>
</feature>
<evidence type="ECO:0000313" key="2">
    <source>
        <dbReference type="EMBL" id="AXN53414.1"/>
    </source>
</evidence>
<dbReference type="Pfam" id="PF01345">
    <property type="entry name" value="DUF11"/>
    <property type="match status" value="1"/>
</dbReference>
<organism evidence="2">
    <name type="scientific">Methanobacterium virus Drs3</name>
    <dbReference type="NCBI Taxonomy" id="1430441"/>
    <lineage>
        <taxon>Viruses</taxon>
        <taxon>Duplodnaviria</taxon>
        <taxon>Heunggongvirae</taxon>
        <taxon>Uroviricota</taxon>
        <taxon>Caudoviricetes</taxon>
        <taxon>Methanobavirales</taxon>
        <taxon>Anaerodiviridae</taxon>
        <taxon>Metforvirus</taxon>
        <taxon>Metforvirus limi</taxon>
        <taxon>Metforvirus Drs3</taxon>
    </lineage>
</organism>
<proteinExistence type="predicted"/>
<accession>A0A385AGW6</accession>